<reference evidence="1" key="2">
    <citation type="journal article" date="2015" name="Data Brief">
        <title>Shoot transcriptome of the giant reed, Arundo donax.</title>
        <authorList>
            <person name="Barrero R.A."/>
            <person name="Guerrero F.D."/>
            <person name="Moolhuijzen P."/>
            <person name="Goolsby J.A."/>
            <person name="Tidwell J."/>
            <person name="Bellgard S.E."/>
            <person name="Bellgard M.I."/>
        </authorList>
    </citation>
    <scope>NUCLEOTIDE SEQUENCE</scope>
    <source>
        <tissue evidence="1">Shoot tissue taken approximately 20 cm above the soil surface</tissue>
    </source>
</reference>
<sequence>MEAAVLILQILHVNLLAYLRLTWTFCWAHLQGFLLTYVLVSRKLTVSLVPELLMYPISMPFPVYFWTLLQEFLLIFLLALLKLIASSPPLLLLDQKLLLLPPSLRGSRSLVSLQMFPGLLEWKCHLYLLHYLQ</sequence>
<protein>
    <submittedName>
        <fullName evidence="1">Uncharacterized protein</fullName>
    </submittedName>
</protein>
<dbReference type="EMBL" id="GBRH01262636">
    <property type="protein sequence ID" value="JAD35259.1"/>
    <property type="molecule type" value="Transcribed_RNA"/>
</dbReference>
<dbReference type="AlphaFoldDB" id="A0A0A8Z765"/>
<name>A0A0A8Z765_ARUDO</name>
<organism evidence="1">
    <name type="scientific">Arundo donax</name>
    <name type="common">Giant reed</name>
    <name type="synonym">Donax arundinaceus</name>
    <dbReference type="NCBI Taxonomy" id="35708"/>
    <lineage>
        <taxon>Eukaryota</taxon>
        <taxon>Viridiplantae</taxon>
        <taxon>Streptophyta</taxon>
        <taxon>Embryophyta</taxon>
        <taxon>Tracheophyta</taxon>
        <taxon>Spermatophyta</taxon>
        <taxon>Magnoliopsida</taxon>
        <taxon>Liliopsida</taxon>
        <taxon>Poales</taxon>
        <taxon>Poaceae</taxon>
        <taxon>PACMAD clade</taxon>
        <taxon>Arundinoideae</taxon>
        <taxon>Arundineae</taxon>
        <taxon>Arundo</taxon>
    </lineage>
</organism>
<accession>A0A0A8Z765</accession>
<proteinExistence type="predicted"/>
<reference evidence="1" key="1">
    <citation type="submission" date="2014-09" db="EMBL/GenBank/DDBJ databases">
        <authorList>
            <person name="Magalhaes I.L.F."/>
            <person name="Oliveira U."/>
            <person name="Santos F.R."/>
            <person name="Vidigal T.H.D.A."/>
            <person name="Brescovit A.D."/>
            <person name="Santos A.J."/>
        </authorList>
    </citation>
    <scope>NUCLEOTIDE SEQUENCE</scope>
    <source>
        <tissue evidence="1">Shoot tissue taken approximately 20 cm above the soil surface</tissue>
    </source>
</reference>
<evidence type="ECO:0000313" key="1">
    <source>
        <dbReference type="EMBL" id="JAD35259.1"/>
    </source>
</evidence>